<sequence>MILEFQKWLRTELAIENEIVIFQLLAALDRFDEPAIEIADKMTKYN</sequence>
<comment type="caution">
    <text evidence="1">The sequence shown here is derived from an EMBL/GenBank/DDBJ whole genome shotgun (WGS) entry which is preliminary data.</text>
</comment>
<dbReference type="AlphaFoldDB" id="A0A090X5T6"/>
<gene>
    <name evidence="1" type="ORF">JCM19274_3667</name>
</gene>
<dbReference type="EMBL" id="BBNU01000009">
    <property type="protein sequence ID" value="GAL80097.1"/>
    <property type="molecule type" value="Genomic_DNA"/>
</dbReference>
<dbReference type="Proteomes" id="UP000029643">
    <property type="component" value="Unassembled WGS sequence"/>
</dbReference>
<evidence type="ECO:0000313" key="1">
    <source>
        <dbReference type="EMBL" id="GAL80097.1"/>
    </source>
</evidence>
<name>A0A090X5T6_9FLAO</name>
<organism evidence="1 2">
    <name type="scientific">Algibacter lectus</name>
    <dbReference type="NCBI Taxonomy" id="221126"/>
    <lineage>
        <taxon>Bacteria</taxon>
        <taxon>Pseudomonadati</taxon>
        <taxon>Bacteroidota</taxon>
        <taxon>Flavobacteriia</taxon>
        <taxon>Flavobacteriales</taxon>
        <taxon>Flavobacteriaceae</taxon>
        <taxon>Algibacter</taxon>
    </lineage>
</organism>
<reference evidence="1 2" key="1">
    <citation type="journal article" date="2014" name="Genome Announc.">
        <title>Draft Genome Sequences of Marine Flavobacterium Algibacter lectus Strains SS8 and NR4.</title>
        <authorList>
            <person name="Takatani N."/>
            <person name="Nakanishi M."/>
            <person name="Meirelles P."/>
            <person name="Mino S."/>
            <person name="Suda W."/>
            <person name="Oshima K."/>
            <person name="Hattori M."/>
            <person name="Ohkuma M."/>
            <person name="Hosokawa M."/>
            <person name="Miyashita K."/>
            <person name="Thompson F.L."/>
            <person name="Niwa A."/>
            <person name="Sawabe T."/>
            <person name="Sawabe T."/>
        </authorList>
    </citation>
    <scope>NUCLEOTIDE SEQUENCE [LARGE SCALE GENOMIC DNA]</scope>
    <source>
        <strain evidence="2">JCM19274</strain>
    </source>
</reference>
<evidence type="ECO:0000313" key="2">
    <source>
        <dbReference type="Proteomes" id="UP000029643"/>
    </source>
</evidence>
<protein>
    <submittedName>
        <fullName evidence="1">Uncharacterized protein</fullName>
    </submittedName>
</protein>
<proteinExistence type="predicted"/>
<accession>A0A090X5T6</accession>